<reference evidence="1 2" key="1">
    <citation type="journal article" date="2018" name="Nat. Biotechnol.">
        <title>A standardized bacterial taxonomy based on genome phylogeny substantially revises the tree of life.</title>
        <authorList>
            <person name="Parks D.H."/>
            <person name="Chuvochina M."/>
            <person name="Waite D.W."/>
            <person name="Rinke C."/>
            <person name="Skarshewski A."/>
            <person name="Chaumeil P.A."/>
            <person name="Hugenholtz P."/>
        </authorList>
    </citation>
    <scope>NUCLEOTIDE SEQUENCE [LARGE SCALE GENOMIC DNA]</scope>
    <source>
        <strain evidence="1">UBA8781</strain>
    </source>
</reference>
<dbReference type="RefSeq" id="WP_062190644.1">
    <property type="nucleotide sequence ID" value="NZ_DF967965.1"/>
</dbReference>
<evidence type="ECO:0000313" key="2">
    <source>
        <dbReference type="Proteomes" id="UP000264141"/>
    </source>
</evidence>
<gene>
    <name evidence="1" type="ORF">DEQ80_08390</name>
</gene>
<accession>A0A3D1JH93</accession>
<name>A0A3D1JH93_9CHLR</name>
<sequence>MDSKVQEEQKQLIALLRDLETHRASSGAPGFPSHLFENIQSLSPQGLLLAISSRFPLEVRLAAARLIIAILLDTTFLERYSLLQVLDRFPVQEYLPPLLQALQEKSQPQEIQRLGIASLRISQHGDCNTPACSLLRALSARTLLRNLQAFHKDSHPIKKNNTLQKKLS</sequence>
<proteinExistence type="predicted"/>
<dbReference type="Proteomes" id="UP000264141">
    <property type="component" value="Unassembled WGS sequence"/>
</dbReference>
<comment type="caution">
    <text evidence="1">The sequence shown here is derived from an EMBL/GenBank/DDBJ whole genome shotgun (WGS) entry which is preliminary data.</text>
</comment>
<organism evidence="1 2">
    <name type="scientific">Anaerolinea thermolimosa</name>
    <dbReference type="NCBI Taxonomy" id="229919"/>
    <lineage>
        <taxon>Bacteria</taxon>
        <taxon>Bacillati</taxon>
        <taxon>Chloroflexota</taxon>
        <taxon>Anaerolineae</taxon>
        <taxon>Anaerolineales</taxon>
        <taxon>Anaerolineaceae</taxon>
        <taxon>Anaerolinea</taxon>
    </lineage>
</organism>
<dbReference type="EMBL" id="DPBP01000033">
    <property type="protein sequence ID" value="HCE17863.1"/>
    <property type="molecule type" value="Genomic_DNA"/>
</dbReference>
<evidence type="ECO:0000313" key="1">
    <source>
        <dbReference type="EMBL" id="HCE17863.1"/>
    </source>
</evidence>
<dbReference type="AlphaFoldDB" id="A0A3D1JH93"/>
<dbReference type="STRING" id="229919.GCA_001050195_01118"/>
<protein>
    <submittedName>
        <fullName evidence="1">Uncharacterized protein</fullName>
    </submittedName>
</protein>